<dbReference type="Proteomes" id="UP000029714">
    <property type="component" value="Unassembled WGS sequence"/>
</dbReference>
<dbReference type="Proteomes" id="UP000477070">
    <property type="component" value="Unassembled WGS sequence"/>
</dbReference>
<reference evidence="5 6" key="1">
    <citation type="journal article" date="2014" name="Genome Announc.">
        <title>Draft genome sequences of eight enterohepatic helicobacter species isolated from both laboratory and wild rodents.</title>
        <authorList>
            <person name="Sheh A."/>
            <person name="Shen Z."/>
            <person name="Fox J.G."/>
        </authorList>
    </citation>
    <scope>NUCLEOTIDE SEQUENCE [LARGE SCALE GENOMIC DNA]</scope>
    <source>
        <strain evidence="5 6">MIT 97-6194</strain>
    </source>
</reference>
<keyword evidence="6" id="KW-1185">Reference proteome</keyword>
<evidence type="ECO:0000313" key="5">
    <source>
        <dbReference type="EMBL" id="TLD94983.1"/>
    </source>
</evidence>
<keyword evidence="1" id="KW-0677">Repeat</keyword>
<dbReference type="AlphaFoldDB" id="A0A347VVN2"/>
<reference evidence="5" key="3">
    <citation type="submission" date="2018-04" db="EMBL/GenBank/DDBJ databases">
        <authorList>
            <person name="Sheh A."/>
            <person name="Shen Z."/>
            <person name="Mannion A.J."/>
            <person name="Fox J.G."/>
        </authorList>
    </citation>
    <scope>NUCLEOTIDE SEQUENCE</scope>
    <source>
        <strain evidence="5">MIT 97-6194</strain>
    </source>
</reference>
<accession>A0A347VVN2</accession>
<dbReference type="InterPro" id="IPR002110">
    <property type="entry name" value="Ankyrin_rpt"/>
</dbReference>
<proteinExistence type="predicted"/>
<reference evidence="4 7" key="4">
    <citation type="submission" date="2019-12" db="EMBL/GenBank/DDBJ databases">
        <title>Multi-Generational Helicobacter saguini Isolates.</title>
        <authorList>
            <person name="Mannion A."/>
            <person name="Shen Z."/>
            <person name="Fox J.G."/>
        </authorList>
    </citation>
    <scope>NUCLEOTIDE SEQUENCE [LARGE SCALE GENOMIC DNA]</scope>
    <source>
        <strain evidence="4">16-048</strain>
        <strain evidence="7">16-048 (F4)</strain>
    </source>
</reference>
<dbReference type="OrthoDB" id="671583at2"/>
<dbReference type="STRING" id="1548018.LS64_04520"/>
<dbReference type="PROSITE" id="PS50088">
    <property type="entry name" value="ANK_REPEAT"/>
    <property type="match status" value="1"/>
</dbReference>
<reference evidence="5 6" key="2">
    <citation type="journal article" date="2016" name="Infect. Immun.">
        <title>Helicobacter saguini, a Novel Helicobacter Isolated from Cotton-Top Tamarins with Ulcerative Colitis, Has Proinflammatory Properties and Induces Typhlocolitis and Dysplasia in Gnotobiotic IL-10-/- Mice.</title>
        <authorList>
            <person name="Shen Z."/>
            <person name="Mannion A."/>
            <person name="Whary M.T."/>
            <person name="Muthupalani S."/>
            <person name="Sheh A."/>
            <person name="Feng Y."/>
            <person name="Gong G."/>
            <person name="Vandamme P."/>
            <person name="Holcombe H.R."/>
            <person name="Paster B.J."/>
            <person name="Fox J.G."/>
        </authorList>
    </citation>
    <scope>NUCLEOTIDE SEQUENCE [LARGE SCALE GENOMIC DNA]</scope>
    <source>
        <strain evidence="5 6">MIT 97-6194</strain>
    </source>
</reference>
<evidence type="ECO:0000313" key="4">
    <source>
        <dbReference type="EMBL" id="MWV69322.1"/>
    </source>
</evidence>
<name>A0A347VVN2_9HELI</name>
<dbReference type="Gene3D" id="1.25.40.20">
    <property type="entry name" value="Ankyrin repeat-containing domain"/>
    <property type="match status" value="1"/>
</dbReference>
<dbReference type="PROSITE" id="PS50297">
    <property type="entry name" value="ANK_REP_REGION"/>
    <property type="match status" value="1"/>
</dbReference>
<dbReference type="RefSeq" id="WP_118949170.1">
    <property type="nucleotide sequence ID" value="NZ_JRMP02000004.1"/>
</dbReference>
<organism evidence="5 6">
    <name type="scientific">Helicobacter saguini</name>
    <dbReference type="NCBI Taxonomy" id="1548018"/>
    <lineage>
        <taxon>Bacteria</taxon>
        <taxon>Pseudomonadati</taxon>
        <taxon>Campylobacterota</taxon>
        <taxon>Epsilonproteobacteria</taxon>
        <taxon>Campylobacterales</taxon>
        <taxon>Helicobacteraceae</taxon>
        <taxon>Helicobacter</taxon>
    </lineage>
</organism>
<dbReference type="InterPro" id="IPR036770">
    <property type="entry name" value="Ankyrin_rpt-contain_sf"/>
</dbReference>
<dbReference type="EMBL" id="JRMP02000004">
    <property type="protein sequence ID" value="TLD94983.1"/>
    <property type="molecule type" value="Genomic_DNA"/>
</dbReference>
<dbReference type="SMART" id="SM00248">
    <property type="entry name" value="ANK"/>
    <property type="match status" value="2"/>
</dbReference>
<evidence type="ECO:0000256" key="2">
    <source>
        <dbReference type="ARBA" id="ARBA00023043"/>
    </source>
</evidence>
<evidence type="ECO:0000313" key="7">
    <source>
        <dbReference type="Proteomes" id="UP000477070"/>
    </source>
</evidence>
<evidence type="ECO:0000313" key="6">
    <source>
        <dbReference type="Proteomes" id="UP000029714"/>
    </source>
</evidence>
<evidence type="ECO:0000256" key="3">
    <source>
        <dbReference type="PROSITE-ProRule" id="PRU00023"/>
    </source>
</evidence>
<protein>
    <submittedName>
        <fullName evidence="5">Ankyrin repeat domain-containing protein</fullName>
    </submittedName>
</protein>
<comment type="caution">
    <text evidence="5">The sequence shown here is derived from an EMBL/GenBank/DDBJ whole genome shotgun (WGS) entry which is preliminary data.</text>
</comment>
<dbReference type="EMBL" id="QBIU01000001">
    <property type="protein sequence ID" value="MWV69322.1"/>
    <property type="molecule type" value="Genomic_DNA"/>
</dbReference>
<gene>
    <name evidence="4" type="ORF">DCO61_04675</name>
    <name evidence="5" type="ORF">LS64_003425</name>
</gene>
<dbReference type="PRINTS" id="PR01415">
    <property type="entry name" value="ANKYRIN"/>
</dbReference>
<dbReference type="SUPFAM" id="SSF48403">
    <property type="entry name" value="Ankyrin repeat"/>
    <property type="match status" value="1"/>
</dbReference>
<feature type="repeat" description="ANK" evidence="3">
    <location>
        <begin position="70"/>
        <end position="102"/>
    </location>
</feature>
<keyword evidence="2 3" id="KW-0040">ANK repeat</keyword>
<dbReference type="Pfam" id="PF12796">
    <property type="entry name" value="Ank_2"/>
    <property type="match status" value="1"/>
</dbReference>
<dbReference type="PANTHER" id="PTHR24171">
    <property type="entry name" value="ANKYRIN REPEAT DOMAIN-CONTAINING PROTEIN 39-RELATED"/>
    <property type="match status" value="1"/>
</dbReference>
<sequence length="174" mass="19659">MQNITNTQGKIIESGLQDSNIDSKMELTNDEVEKLQELCVYAFTCARENNTKDLKTLLDSKLNVNLRNEKGNTLLMIAAYNGNFEACELLLKYGADVNLLNDKNLSPLSGVCFKGYENIAKLLLENGADIYLGRLSAINSALFFRKKNMIKLIESYANTSPKKPNFLQKMLFRF</sequence>
<evidence type="ECO:0000256" key="1">
    <source>
        <dbReference type="ARBA" id="ARBA00022737"/>
    </source>
</evidence>